<dbReference type="AlphaFoldDB" id="A0A397W515"/>
<evidence type="ECO:0000313" key="2">
    <source>
        <dbReference type="Proteomes" id="UP000266673"/>
    </source>
</evidence>
<sequence>MTDSKRCMNCETTESTVFRSLKDKKWEEAENNNLTKEKWVKGGTSNEGLDTLANLGVTTTSRAVDKRKKRVADAHEKYVEDSFLKNSGNAFVLNIDDYHNIHVPQQADSTNTSRPAHMATIIANPCPVSAIPRNGALNPRIIDNKLIMKHLDKRFIINLGIPYNEHRLGHTGNLKSVENYTNALRIVHDQELMQGYLSDHIIPVVADWPGQFFIRKAIVHRLFLNNEVVPPFVASFAPIMGPLHVSLNGRKLVYKKNSFLFNDIYKEIFGKKKNLDNLIPLVLDVYAAHHREGNWQVYEEACMRCWCDLFLRFDQRNYKHSPLIFFSDIFFWMDTNHPMMNLVTNHLASLSDCPVETVHSIIRQRTAKFFTASQLQKEARFIFQHRDDNTFR</sequence>
<protein>
    <submittedName>
        <fullName evidence="1">Uncharacterized protein</fullName>
    </submittedName>
</protein>
<organism evidence="1 2">
    <name type="scientific">Gigaspora rosea</name>
    <dbReference type="NCBI Taxonomy" id="44941"/>
    <lineage>
        <taxon>Eukaryota</taxon>
        <taxon>Fungi</taxon>
        <taxon>Fungi incertae sedis</taxon>
        <taxon>Mucoromycota</taxon>
        <taxon>Glomeromycotina</taxon>
        <taxon>Glomeromycetes</taxon>
        <taxon>Diversisporales</taxon>
        <taxon>Gigasporaceae</taxon>
        <taxon>Gigaspora</taxon>
    </lineage>
</organism>
<evidence type="ECO:0000313" key="1">
    <source>
        <dbReference type="EMBL" id="RIB29191.1"/>
    </source>
</evidence>
<keyword evidence="2" id="KW-1185">Reference proteome</keyword>
<accession>A0A397W515</accession>
<proteinExistence type="predicted"/>
<comment type="caution">
    <text evidence="1">The sequence shown here is derived from an EMBL/GenBank/DDBJ whole genome shotgun (WGS) entry which is preliminary data.</text>
</comment>
<gene>
    <name evidence="1" type="ORF">C2G38_2027870</name>
</gene>
<dbReference type="STRING" id="44941.A0A397W515"/>
<dbReference type="EMBL" id="QKWP01000043">
    <property type="protein sequence ID" value="RIB29191.1"/>
    <property type="molecule type" value="Genomic_DNA"/>
</dbReference>
<reference evidence="1 2" key="1">
    <citation type="submission" date="2018-06" db="EMBL/GenBank/DDBJ databases">
        <title>Comparative genomics reveals the genomic features of Rhizophagus irregularis, R. cerebriforme, R. diaphanum and Gigaspora rosea, and their symbiotic lifestyle signature.</title>
        <authorList>
            <person name="Morin E."/>
            <person name="San Clemente H."/>
            <person name="Chen E.C.H."/>
            <person name="De La Providencia I."/>
            <person name="Hainaut M."/>
            <person name="Kuo A."/>
            <person name="Kohler A."/>
            <person name="Murat C."/>
            <person name="Tang N."/>
            <person name="Roy S."/>
            <person name="Loubradou J."/>
            <person name="Henrissat B."/>
            <person name="Grigoriev I.V."/>
            <person name="Corradi N."/>
            <person name="Roux C."/>
            <person name="Martin F.M."/>
        </authorList>
    </citation>
    <scope>NUCLEOTIDE SEQUENCE [LARGE SCALE GENOMIC DNA]</scope>
    <source>
        <strain evidence="1 2">DAOM 194757</strain>
    </source>
</reference>
<name>A0A397W515_9GLOM</name>
<dbReference type="Proteomes" id="UP000266673">
    <property type="component" value="Unassembled WGS sequence"/>
</dbReference>